<organism evidence="1 2">
    <name type="scientific">Croceibacterium salegens</name>
    <dbReference type="NCBI Taxonomy" id="1737568"/>
    <lineage>
        <taxon>Bacteria</taxon>
        <taxon>Pseudomonadati</taxon>
        <taxon>Pseudomonadota</taxon>
        <taxon>Alphaproteobacteria</taxon>
        <taxon>Sphingomonadales</taxon>
        <taxon>Erythrobacteraceae</taxon>
        <taxon>Croceibacterium</taxon>
    </lineage>
</organism>
<evidence type="ECO:0000313" key="2">
    <source>
        <dbReference type="Proteomes" id="UP000433652"/>
    </source>
</evidence>
<dbReference type="Proteomes" id="UP000433652">
    <property type="component" value="Unassembled WGS sequence"/>
</dbReference>
<reference evidence="1 2" key="1">
    <citation type="submission" date="2019-12" db="EMBL/GenBank/DDBJ databases">
        <title>Genomic-based taxomic classification of the family Erythrobacteraceae.</title>
        <authorList>
            <person name="Xu L."/>
        </authorList>
    </citation>
    <scope>NUCLEOTIDE SEQUENCE [LARGE SCALE GENOMIC DNA]</scope>
    <source>
        <strain evidence="1 2">MCCC 1K01500</strain>
    </source>
</reference>
<dbReference type="OrthoDB" id="7595214at2"/>
<evidence type="ECO:0000313" key="1">
    <source>
        <dbReference type="EMBL" id="MXO57940.1"/>
    </source>
</evidence>
<sequence>MAEQWISADAAKRMTESDGQQRAVEFIIELASMGLVRSIATSARGAKNYNNFMSWDWKERDWPIPEWFWDNYGGMTEGERDWELGRLSGICYGPDGLIWLELRGVQFSCGELEASLRSARLPARSSLVAQVGRRPKYDWPAAIIAVFGQIFRGDLKPENQADVEAALQAHFLTRDSEPAESTLRPYAKLIWDEAQKA</sequence>
<proteinExistence type="predicted"/>
<protein>
    <submittedName>
        <fullName evidence="1">Uncharacterized protein</fullName>
    </submittedName>
</protein>
<dbReference type="RefSeq" id="WP_159791238.1">
    <property type="nucleotide sequence ID" value="NZ_WTYM01000008.1"/>
</dbReference>
<gene>
    <name evidence="1" type="ORF">GRI89_00055</name>
</gene>
<name>A0A6I4SS52_9SPHN</name>
<keyword evidence="2" id="KW-1185">Reference proteome</keyword>
<comment type="caution">
    <text evidence="1">The sequence shown here is derived from an EMBL/GenBank/DDBJ whole genome shotgun (WGS) entry which is preliminary data.</text>
</comment>
<dbReference type="AlphaFoldDB" id="A0A6I4SS52"/>
<accession>A0A6I4SS52</accession>
<dbReference type="EMBL" id="WTYM01000008">
    <property type="protein sequence ID" value="MXO57940.1"/>
    <property type="molecule type" value="Genomic_DNA"/>
</dbReference>